<name>A0AA38IQK3_9CUCU</name>
<protein>
    <submittedName>
        <fullName evidence="1">Uncharacterized protein</fullName>
    </submittedName>
</protein>
<keyword evidence="2" id="KW-1185">Reference proteome</keyword>
<organism evidence="1 2">
    <name type="scientific">Zophobas morio</name>
    <dbReference type="NCBI Taxonomy" id="2755281"/>
    <lineage>
        <taxon>Eukaryota</taxon>
        <taxon>Metazoa</taxon>
        <taxon>Ecdysozoa</taxon>
        <taxon>Arthropoda</taxon>
        <taxon>Hexapoda</taxon>
        <taxon>Insecta</taxon>
        <taxon>Pterygota</taxon>
        <taxon>Neoptera</taxon>
        <taxon>Endopterygota</taxon>
        <taxon>Coleoptera</taxon>
        <taxon>Polyphaga</taxon>
        <taxon>Cucujiformia</taxon>
        <taxon>Tenebrionidae</taxon>
        <taxon>Zophobas</taxon>
    </lineage>
</organism>
<dbReference type="AlphaFoldDB" id="A0AA38IQK3"/>
<comment type="caution">
    <text evidence="1">The sequence shown here is derived from an EMBL/GenBank/DDBJ whole genome shotgun (WGS) entry which is preliminary data.</text>
</comment>
<proteinExistence type="predicted"/>
<dbReference type="Proteomes" id="UP001168821">
    <property type="component" value="Unassembled WGS sequence"/>
</dbReference>
<dbReference type="EMBL" id="JALNTZ010000002">
    <property type="protein sequence ID" value="KAJ3662263.1"/>
    <property type="molecule type" value="Genomic_DNA"/>
</dbReference>
<accession>A0AA38IQK3</accession>
<evidence type="ECO:0000313" key="1">
    <source>
        <dbReference type="EMBL" id="KAJ3662263.1"/>
    </source>
</evidence>
<evidence type="ECO:0000313" key="2">
    <source>
        <dbReference type="Proteomes" id="UP001168821"/>
    </source>
</evidence>
<sequence length="94" mass="11157">MIENCDEDFPLNFDKLTNFMEEIVGESDILKIAFKYTLNINGLLDMLYKIHSVLTHTSIINRNIKVQRKLKKAYDQYLNWTVSSSHEHLDRDHE</sequence>
<reference evidence="1" key="1">
    <citation type="journal article" date="2023" name="G3 (Bethesda)">
        <title>Whole genome assemblies of Zophobas morio and Tenebrio molitor.</title>
        <authorList>
            <person name="Kaur S."/>
            <person name="Stinson S.A."/>
            <person name="diCenzo G.C."/>
        </authorList>
    </citation>
    <scope>NUCLEOTIDE SEQUENCE</scope>
    <source>
        <strain evidence="1">QUZm001</strain>
    </source>
</reference>
<gene>
    <name evidence="1" type="ORF">Zmor_006619</name>
</gene>